<reference evidence="8" key="1">
    <citation type="submission" date="2017-02" db="UniProtKB">
        <authorList>
            <consortium name="WormBaseParasite"/>
        </authorList>
    </citation>
    <scope>IDENTIFICATION</scope>
</reference>
<keyword evidence="4" id="KW-0186">Copper</keyword>
<dbReference type="AlphaFoldDB" id="A0A0N4U5N2"/>
<dbReference type="GO" id="GO:0005375">
    <property type="term" value="F:copper ion transmembrane transporter activity"/>
    <property type="evidence" value="ECO:0007669"/>
    <property type="project" value="UniProtKB-UniRule"/>
</dbReference>
<keyword evidence="1 4" id="KW-0812">Transmembrane</keyword>
<keyword evidence="2 4" id="KW-1133">Transmembrane helix</keyword>
<dbReference type="Pfam" id="PF04145">
    <property type="entry name" value="Ctr"/>
    <property type="match status" value="1"/>
</dbReference>
<accession>A0A0N4U5N2</accession>
<dbReference type="WBParaSite" id="DME_0000216701-mRNA-1">
    <property type="protein sequence ID" value="DME_0000216701-mRNA-1"/>
    <property type="gene ID" value="DME_0000216701"/>
</dbReference>
<gene>
    <name evidence="5" type="ORF">DME_LOCUS6527</name>
</gene>
<evidence type="ECO:0000313" key="5">
    <source>
        <dbReference type="EMBL" id="VDN56554.1"/>
    </source>
</evidence>
<organism evidence="6 8">
    <name type="scientific">Dracunculus medinensis</name>
    <name type="common">Guinea worm</name>
    <dbReference type="NCBI Taxonomy" id="318479"/>
    <lineage>
        <taxon>Eukaryota</taxon>
        <taxon>Metazoa</taxon>
        <taxon>Ecdysozoa</taxon>
        <taxon>Nematoda</taxon>
        <taxon>Chromadorea</taxon>
        <taxon>Rhabditida</taxon>
        <taxon>Spirurina</taxon>
        <taxon>Dracunculoidea</taxon>
        <taxon>Dracunculidae</taxon>
        <taxon>Dracunculus</taxon>
    </lineage>
</organism>
<keyword evidence="3 4" id="KW-0472">Membrane</keyword>
<sequence>MWMWFHLTVDDIVLFDFWIVDNNQIESAQFIFYYFSYKRRLFSCSHLVQICLFALQTIIAYFLMLIFMTFSVWLGLAVIFGASFGYYFFSS</sequence>
<feature type="transmembrane region" description="Helical" evidence="4">
    <location>
        <begin position="70"/>
        <end position="89"/>
    </location>
</feature>
<evidence type="ECO:0000256" key="2">
    <source>
        <dbReference type="ARBA" id="ARBA00022989"/>
    </source>
</evidence>
<dbReference type="OrthoDB" id="161814at2759"/>
<keyword evidence="7" id="KW-1185">Reference proteome</keyword>
<name>A0A0N4U5N2_DRAME</name>
<keyword evidence="4" id="KW-0813">Transport</keyword>
<comment type="similarity">
    <text evidence="4">Belongs to the copper transporter (Ctr) (TC 1.A.56) family. SLC31A subfamily.</text>
</comment>
<evidence type="ECO:0000313" key="6">
    <source>
        <dbReference type="Proteomes" id="UP000038040"/>
    </source>
</evidence>
<evidence type="ECO:0000256" key="1">
    <source>
        <dbReference type="ARBA" id="ARBA00022692"/>
    </source>
</evidence>
<dbReference type="GO" id="GO:0016020">
    <property type="term" value="C:membrane"/>
    <property type="evidence" value="ECO:0007669"/>
    <property type="project" value="UniProtKB-SubCell"/>
</dbReference>
<feature type="transmembrane region" description="Helical" evidence="4">
    <location>
        <begin position="41"/>
        <end position="64"/>
    </location>
</feature>
<dbReference type="Proteomes" id="UP000038040">
    <property type="component" value="Unplaced"/>
</dbReference>
<dbReference type="STRING" id="318479.A0A0N4U5N2"/>
<evidence type="ECO:0000256" key="4">
    <source>
        <dbReference type="RuleBase" id="RU367022"/>
    </source>
</evidence>
<keyword evidence="4" id="KW-0187">Copper transport</keyword>
<dbReference type="PANTHER" id="PTHR12483">
    <property type="entry name" value="SOLUTE CARRIER FAMILY 31 COPPER TRANSPORTERS"/>
    <property type="match status" value="1"/>
</dbReference>
<dbReference type="Proteomes" id="UP000274756">
    <property type="component" value="Unassembled WGS sequence"/>
</dbReference>
<comment type="subcellular location">
    <subcellularLocation>
        <location evidence="4">Membrane</location>
        <topology evidence="4">Multi-pass membrane protein</topology>
    </subcellularLocation>
</comment>
<evidence type="ECO:0000256" key="3">
    <source>
        <dbReference type="ARBA" id="ARBA00023136"/>
    </source>
</evidence>
<evidence type="ECO:0000313" key="7">
    <source>
        <dbReference type="Proteomes" id="UP000274756"/>
    </source>
</evidence>
<evidence type="ECO:0000313" key="8">
    <source>
        <dbReference type="WBParaSite" id="DME_0000216701-mRNA-1"/>
    </source>
</evidence>
<dbReference type="InterPro" id="IPR007274">
    <property type="entry name" value="Cop_transporter"/>
</dbReference>
<keyword evidence="4" id="KW-0406">Ion transport</keyword>
<protein>
    <recommendedName>
        <fullName evidence="4">Copper transport protein</fullName>
    </recommendedName>
</protein>
<dbReference type="PANTHER" id="PTHR12483:SF115">
    <property type="entry name" value="COPPER TRANSPORT PROTEIN"/>
    <property type="match status" value="1"/>
</dbReference>
<dbReference type="EMBL" id="UYYG01001156">
    <property type="protein sequence ID" value="VDN56554.1"/>
    <property type="molecule type" value="Genomic_DNA"/>
</dbReference>
<proteinExistence type="inferred from homology"/>
<reference evidence="5 7" key="2">
    <citation type="submission" date="2018-11" db="EMBL/GenBank/DDBJ databases">
        <authorList>
            <consortium name="Pathogen Informatics"/>
        </authorList>
    </citation>
    <scope>NUCLEOTIDE SEQUENCE [LARGE SCALE GENOMIC DNA]</scope>
</reference>